<proteinExistence type="predicted"/>
<comment type="caution">
    <text evidence="1">The sequence shown here is derived from an EMBL/GenBank/DDBJ whole genome shotgun (WGS) entry which is preliminary data.</text>
</comment>
<dbReference type="Proteomes" id="UP000683360">
    <property type="component" value="Unassembled WGS sequence"/>
</dbReference>
<dbReference type="EMBL" id="CAJPWZ010000608">
    <property type="protein sequence ID" value="CAG2197052.1"/>
    <property type="molecule type" value="Genomic_DNA"/>
</dbReference>
<dbReference type="AlphaFoldDB" id="A0A8S3QN54"/>
<dbReference type="OrthoDB" id="416454at2759"/>
<keyword evidence="2" id="KW-1185">Reference proteome</keyword>
<evidence type="ECO:0000313" key="2">
    <source>
        <dbReference type="Proteomes" id="UP000683360"/>
    </source>
</evidence>
<name>A0A8S3QN54_MYTED</name>
<organism evidence="1 2">
    <name type="scientific">Mytilus edulis</name>
    <name type="common">Blue mussel</name>
    <dbReference type="NCBI Taxonomy" id="6550"/>
    <lineage>
        <taxon>Eukaryota</taxon>
        <taxon>Metazoa</taxon>
        <taxon>Spiralia</taxon>
        <taxon>Lophotrochozoa</taxon>
        <taxon>Mollusca</taxon>
        <taxon>Bivalvia</taxon>
        <taxon>Autobranchia</taxon>
        <taxon>Pteriomorphia</taxon>
        <taxon>Mytilida</taxon>
        <taxon>Mytiloidea</taxon>
        <taxon>Mytilidae</taxon>
        <taxon>Mytilinae</taxon>
        <taxon>Mytilus</taxon>
    </lineage>
</organism>
<reference evidence="1" key="1">
    <citation type="submission" date="2021-03" db="EMBL/GenBank/DDBJ databases">
        <authorList>
            <person name="Bekaert M."/>
        </authorList>
    </citation>
    <scope>NUCLEOTIDE SEQUENCE</scope>
</reference>
<gene>
    <name evidence="1" type="ORF">MEDL_11888</name>
</gene>
<sequence>MFPTISPIRCSFALSDNTNYVSKDDDLTIKAYHGLKLYRTALPTILFAVTILMEIKSPTATSANIEQYYSEIVDAILRADMETLPVCLIFIETCYTPISWKEVVSHLFKGGNKSKSDPNYSGISSSVAYQNYLKRGTIYCFTSPSQLSTPITVSPEDII</sequence>
<evidence type="ECO:0000313" key="1">
    <source>
        <dbReference type="EMBL" id="CAG2197052.1"/>
    </source>
</evidence>
<protein>
    <submittedName>
        <fullName evidence="1">Uncharacterized protein</fullName>
    </submittedName>
</protein>
<accession>A0A8S3QN54</accession>